<dbReference type="NCBIfam" id="TIGR02292">
    <property type="entry name" value="ygfB_yecA"/>
    <property type="match status" value="1"/>
</dbReference>
<name>R7ULQ3_CAPTE</name>
<dbReference type="SUPFAM" id="SSF101327">
    <property type="entry name" value="YgfB-like"/>
    <property type="match status" value="1"/>
</dbReference>
<reference evidence="3" key="1">
    <citation type="submission" date="2012-12" db="EMBL/GenBank/DDBJ databases">
        <authorList>
            <person name="Hellsten U."/>
            <person name="Grimwood J."/>
            <person name="Chapman J.A."/>
            <person name="Shapiro H."/>
            <person name="Aerts A."/>
            <person name="Otillar R.P."/>
            <person name="Terry A.Y."/>
            <person name="Boore J.L."/>
            <person name="Simakov O."/>
            <person name="Marletaz F."/>
            <person name="Cho S.-J."/>
            <person name="Edsinger-Gonzales E."/>
            <person name="Havlak P."/>
            <person name="Kuo D.-H."/>
            <person name="Larsson T."/>
            <person name="Lv J."/>
            <person name="Arendt D."/>
            <person name="Savage R."/>
            <person name="Osoegawa K."/>
            <person name="de Jong P."/>
            <person name="Lindberg D.R."/>
            <person name="Seaver E.C."/>
            <person name="Weisblat D.A."/>
            <person name="Putnam N.H."/>
            <person name="Grigoriev I.V."/>
            <person name="Rokhsar D.S."/>
        </authorList>
    </citation>
    <scope>NUCLEOTIDE SEQUENCE</scope>
    <source>
        <strain evidence="3">I ESC-2004</strain>
    </source>
</reference>
<proteinExistence type="predicted"/>
<protein>
    <recommendedName>
        <fullName evidence="4">YecA family protein</fullName>
    </recommendedName>
</protein>
<dbReference type="Pfam" id="PF03695">
    <property type="entry name" value="UPF0149"/>
    <property type="match status" value="1"/>
</dbReference>
<dbReference type="EMBL" id="KB302575">
    <property type="protein sequence ID" value="ELU04207.1"/>
    <property type="molecule type" value="Genomic_DNA"/>
</dbReference>
<dbReference type="InterPro" id="IPR036255">
    <property type="entry name" value="YgfB-like_sf"/>
</dbReference>
<dbReference type="HOGENOM" id="CLU_078487_2_0_1"/>
<dbReference type="OrthoDB" id="10609939at2759"/>
<keyword evidence="3" id="KW-1185">Reference proteome</keyword>
<evidence type="ECO:0008006" key="4">
    <source>
        <dbReference type="Google" id="ProtNLM"/>
    </source>
</evidence>
<sequence length="197" mass="22536">MSNTRAAVETLLQPFTEKNEGTLDYHGLHGFLTALTICPTVLTEQERNENIFDSEAKLPVATAKELNQLIAHMQTTIDRGFNDEEEGFSLSCEAELEDHDDEALANWCTGFMVAHFLNEDAWFSTNEQEVCELLLPIMLASGLFDDEQEFKDIRKDSKLTEDMCSQIPEVLMELYLIFNAPEEKKPHNTGKRRFNRN</sequence>
<dbReference type="Gene3D" id="1.20.120.740">
    <property type="entry name" value="YgfB uncharacterised protein family UPF0149, PF03695"/>
    <property type="match status" value="1"/>
</dbReference>
<dbReference type="EMBL" id="AMQN01045003">
    <property type="status" value="NOT_ANNOTATED_CDS"/>
    <property type="molecule type" value="Genomic_DNA"/>
</dbReference>
<evidence type="ECO:0000313" key="2">
    <source>
        <dbReference type="EnsemblMetazoa" id="CapteP197253"/>
    </source>
</evidence>
<reference evidence="1 3" key="2">
    <citation type="journal article" date="2013" name="Nature">
        <title>Insights into bilaterian evolution from three spiralian genomes.</title>
        <authorList>
            <person name="Simakov O."/>
            <person name="Marletaz F."/>
            <person name="Cho S.J."/>
            <person name="Edsinger-Gonzales E."/>
            <person name="Havlak P."/>
            <person name="Hellsten U."/>
            <person name="Kuo D.H."/>
            <person name="Larsson T."/>
            <person name="Lv J."/>
            <person name="Arendt D."/>
            <person name="Savage R."/>
            <person name="Osoegawa K."/>
            <person name="de Jong P."/>
            <person name="Grimwood J."/>
            <person name="Chapman J.A."/>
            <person name="Shapiro H."/>
            <person name="Aerts A."/>
            <person name="Otillar R.P."/>
            <person name="Terry A.Y."/>
            <person name="Boore J.L."/>
            <person name="Grigoriev I.V."/>
            <person name="Lindberg D.R."/>
            <person name="Seaver E.C."/>
            <person name="Weisblat D.A."/>
            <person name="Putnam N.H."/>
            <person name="Rokhsar D.S."/>
        </authorList>
    </citation>
    <scope>NUCLEOTIDE SEQUENCE</scope>
    <source>
        <strain evidence="1 3">I ESC-2004</strain>
    </source>
</reference>
<dbReference type="AlphaFoldDB" id="R7ULQ3"/>
<organism evidence="1">
    <name type="scientific">Capitella teleta</name>
    <name type="common">Polychaete worm</name>
    <dbReference type="NCBI Taxonomy" id="283909"/>
    <lineage>
        <taxon>Eukaryota</taxon>
        <taxon>Metazoa</taxon>
        <taxon>Spiralia</taxon>
        <taxon>Lophotrochozoa</taxon>
        <taxon>Annelida</taxon>
        <taxon>Polychaeta</taxon>
        <taxon>Sedentaria</taxon>
        <taxon>Scolecida</taxon>
        <taxon>Capitellidae</taxon>
        <taxon>Capitella</taxon>
    </lineage>
</organism>
<evidence type="ECO:0000313" key="3">
    <source>
        <dbReference type="Proteomes" id="UP000014760"/>
    </source>
</evidence>
<dbReference type="InterPro" id="IPR011978">
    <property type="entry name" value="YgfB-like"/>
</dbReference>
<reference evidence="2" key="3">
    <citation type="submission" date="2015-06" db="UniProtKB">
        <authorList>
            <consortium name="EnsemblMetazoa"/>
        </authorList>
    </citation>
    <scope>IDENTIFICATION</scope>
</reference>
<accession>R7ULQ3</accession>
<dbReference type="Proteomes" id="UP000014760">
    <property type="component" value="Unassembled WGS sequence"/>
</dbReference>
<dbReference type="OMA" id="ANLMDDM"/>
<evidence type="ECO:0000313" key="1">
    <source>
        <dbReference type="EMBL" id="ELU04207.1"/>
    </source>
</evidence>
<dbReference type="EnsemblMetazoa" id="CapteT197253">
    <property type="protein sequence ID" value="CapteP197253"/>
    <property type="gene ID" value="CapteG197253"/>
</dbReference>
<gene>
    <name evidence="1" type="ORF">CAPTEDRAFT_197253</name>
</gene>